<reference evidence="2" key="1">
    <citation type="submission" date="2023-10" db="EMBL/GenBank/DDBJ databases">
        <title>Chromosome-level genome of the transformable northern wattle, Acacia crassicarpa.</title>
        <authorList>
            <person name="Massaro I."/>
            <person name="Sinha N.R."/>
            <person name="Poethig S."/>
            <person name="Leichty A.R."/>
        </authorList>
    </citation>
    <scope>NUCLEOTIDE SEQUENCE</scope>
    <source>
        <strain evidence="2">Acra3RX</strain>
        <tissue evidence="2">Leaf</tissue>
    </source>
</reference>
<dbReference type="InterPro" id="IPR001810">
    <property type="entry name" value="F-box_dom"/>
</dbReference>
<organism evidence="2 3">
    <name type="scientific">Acacia crassicarpa</name>
    <name type="common">northern wattle</name>
    <dbReference type="NCBI Taxonomy" id="499986"/>
    <lineage>
        <taxon>Eukaryota</taxon>
        <taxon>Viridiplantae</taxon>
        <taxon>Streptophyta</taxon>
        <taxon>Embryophyta</taxon>
        <taxon>Tracheophyta</taxon>
        <taxon>Spermatophyta</taxon>
        <taxon>Magnoliopsida</taxon>
        <taxon>eudicotyledons</taxon>
        <taxon>Gunneridae</taxon>
        <taxon>Pentapetalae</taxon>
        <taxon>rosids</taxon>
        <taxon>fabids</taxon>
        <taxon>Fabales</taxon>
        <taxon>Fabaceae</taxon>
        <taxon>Caesalpinioideae</taxon>
        <taxon>mimosoid clade</taxon>
        <taxon>Acacieae</taxon>
        <taxon>Acacia</taxon>
    </lineage>
</organism>
<dbReference type="PANTHER" id="PTHR31672:SF13">
    <property type="entry name" value="F-BOX PROTEIN CPR30-LIKE"/>
    <property type="match status" value="1"/>
</dbReference>
<protein>
    <recommendedName>
        <fullName evidence="1">F-box domain-containing protein</fullName>
    </recommendedName>
</protein>
<dbReference type="NCBIfam" id="TIGR01640">
    <property type="entry name" value="F_box_assoc_1"/>
    <property type="match status" value="1"/>
</dbReference>
<keyword evidence="3" id="KW-1185">Reference proteome</keyword>
<dbReference type="InterPro" id="IPR036047">
    <property type="entry name" value="F-box-like_dom_sf"/>
</dbReference>
<dbReference type="AlphaFoldDB" id="A0AAE1INL6"/>
<comment type="caution">
    <text evidence="2">The sequence shown here is derived from an EMBL/GenBank/DDBJ whole genome shotgun (WGS) entry which is preliminary data.</text>
</comment>
<name>A0AAE1INL6_9FABA</name>
<dbReference type="Proteomes" id="UP001293593">
    <property type="component" value="Unassembled WGS sequence"/>
</dbReference>
<dbReference type="Pfam" id="PF07734">
    <property type="entry name" value="FBA_1"/>
    <property type="match status" value="1"/>
</dbReference>
<accession>A0AAE1INL6</accession>
<dbReference type="Gene3D" id="1.20.1280.50">
    <property type="match status" value="1"/>
</dbReference>
<sequence length="389" mass="44423">MSGDFPPEILVEILHRLPVKSLVKFTSVCKAWNSLITDQTFIFDHLDQTIQASNGNGSLFLQLYRRTREAGNQCFDYEEFYSLYSHNQQIDHFSVERFPLSRLFQLYDYSTVVGTCDGLVCIADYSILDLATILIWNPSIRKYMVLPEPILTYSTGNRQHERYQLFFGFGFDAKNKDYKVIRFVTLGDKESVPQVEVFSLASRSWRSIPFRASPFLLSQYLRNIPQVFVNGVVHWVVCRRSDDHILNFILSFDVVEETFGELTLPQHLRESTSVLSILQGGDSLCVLHTYCEEDKYFYSIWVMKEYGVAGSWNEVFRSDLKLCGGISTVLALCADGKVVLVLKGRDVVLLDPVTQLVKPLTDLKCFNAFAGSYVKSLVFINGEPDVMSC</sequence>
<evidence type="ECO:0000259" key="1">
    <source>
        <dbReference type="PROSITE" id="PS50181"/>
    </source>
</evidence>
<evidence type="ECO:0000313" key="3">
    <source>
        <dbReference type="Proteomes" id="UP001293593"/>
    </source>
</evidence>
<dbReference type="InterPro" id="IPR017451">
    <property type="entry name" value="F-box-assoc_interact_dom"/>
</dbReference>
<dbReference type="SMART" id="SM00256">
    <property type="entry name" value="FBOX"/>
    <property type="match status" value="1"/>
</dbReference>
<gene>
    <name evidence="2" type="ORF">QN277_010643</name>
</gene>
<dbReference type="PANTHER" id="PTHR31672">
    <property type="entry name" value="BNACNNG10540D PROTEIN"/>
    <property type="match status" value="1"/>
</dbReference>
<proteinExistence type="predicted"/>
<dbReference type="EMBL" id="JAWXYG010000016">
    <property type="protein sequence ID" value="KAK4253320.1"/>
    <property type="molecule type" value="Genomic_DNA"/>
</dbReference>
<dbReference type="InterPro" id="IPR050796">
    <property type="entry name" value="SCF_F-box_component"/>
</dbReference>
<feature type="domain" description="F-box" evidence="1">
    <location>
        <begin position="1"/>
        <end position="46"/>
    </location>
</feature>
<dbReference type="PROSITE" id="PS50181">
    <property type="entry name" value="FBOX"/>
    <property type="match status" value="1"/>
</dbReference>
<evidence type="ECO:0000313" key="2">
    <source>
        <dbReference type="EMBL" id="KAK4253320.1"/>
    </source>
</evidence>
<dbReference type="CDD" id="cd22157">
    <property type="entry name" value="F-box_AtFBW1-like"/>
    <property type="match status" value="1"/>
</dbReference>
<dbReference type="Pfam" id="PF00646">
    <property type="entry name" value="F-box"/>
    <property type="match status" value="1"/>
</dbReference>
<dbReference type="InterPro" id="IPR006527">
    <property type="entry name" value="F-box-assoc_dom_typ1"/>
</dbReference>
<dbReference type="SUPFAM" id="SSF81383">
    <property type="entry name" value="F-box domain"/>
    <property type="match status" value="1"/>
</dbReference>